<keyword evidence="7 14" id="KW-0255">Endonuclease</keyword>
<evidence type="ECO:0000256" key="1">
    <source>
        <dbReference type="ARBA" id="ARBA00004496"/>
    </source>
</evidence>
<feature type="domain" description="VLRF1" evidence="17">
    <location>
        <begin position="147"/>
        <end position="290"/>
    </location>
</feature>
<keyword evidence="3 14" id="KW-0963">Cytoplasm</keyword>
<evidence type="ECO:0000256" key="12">
    <source>
        <dbReference type="ARBA" id="ARBA00023054"/>
    </source>
</evidence>
<keyword evidence="5" id="KW-0479">Metal-binding</keyword>
<dbReference type="PROSITE" id="PS52044">
    <property type="entry name" value="VLRF1"/>
    <property type="match status" value="1"/>
</dbReference>
<evidence type="ECO:0000256" key="2">
    <source>
        <dbReference type="ARBA" id="ARBA00009262"/>
    </source>
</evidence>
<feature type="active site" evidence="14">
    <location>
        <position position="190"/>
    </location>
</feature>
<keyword evidence="4 14" id="KW-0540">Nuclease</keyword>
<evidence type="ECO:0000256" key="10">
    <source>
        <dbReference type="ARBA" id="ARBA00022833"/>
    </source>
</evidence>
<name>A0ABD6E3J2_9BILA</name>
<accession>A0ABD6E3J2</accession>
<feature type="repeat" description="ANK" evidence="13">
    <location>
        <begin position="427"/>
        <end position="459"/>
    </location>
</feature>
<dbReference type="Proteomes" id="UP001608902">
    <property type="component" value="Unassembled WGS sequence"/>
</dbReference>
<gene>
    <name evidence="18" type="ORF">AB6A40_000669</name>
</gene>
<dbReference type="InterPro" id="IPR002110">
    <property type="entry name" value="Ankyrin_rpt"/>
</dbReference>
<evidence type="ECO:0000256" key="11">
    <source>
        <dbReference type="ARBA" id="ARBA00023043"/>
    </source>
</evidence>
<evidence type="ECO:0000256" key="15">
    <source>
        <dbReference type="SAM" id="Coils"/>
    </source>
</evidence>
<keyword evidence="10" id="KW-0862">Zinc</keyword>
<evidence type="ECO:0000259" key="17">
    <source>
        <dbReference type="PROSITE" id="PS52044"/>
    </source>
</evidence>
<evidence type="ECO:0000256" key="7">
    <source>
        <dbReference type="ARBA" id="ARBA00022759"/>
    </source>
</evidence>
<dbReference type="GO" id="GO:0004519">
    <property type="term" value="F:endonuclease activity"/>
    <property type="evidence" value="ECO:0007669"/>
    <property type="project" value="UniProtKB-KW"/>
</dbReference>
<evidence type="ECO:0000256" key="16">
    <source>
        <dbReference type="SAM" id="MobiDB-lite"/>
    </source>
</evidence>
<dbReference type="AlphaFoldDB" id="A0ABD6E3J2"/>
<dbReference type="Pfam" id="PF18716">
    <property type="entry name" value="VATC"/>
    <property type="match status" value="1"/>
</dbReference>
<keyword evidence="6" id="KW-0677">Repeat</keyword>
<sequence>MRTLLDFKDVKDDVVPLNLSEKSVTDFEDSSIINSSVIYEVGDSLKCTVCNVELTSISREDLAIHYGSDWHINNVRFLLKNKPVLSEEEFNQLYENDDCPVSTEDDEEYDVVSGGGHEYFLHHDRVYSIYKCLLTTDNIIPKTIFYHPIDCVILLLSGGYFAGGVFINGKLVLEKTFSRYVVRAKQGSLQSVSDSRQNRAISAGACLRRRNEKRLCGEIQDTMGKWKVEIAETPLIFLRCSPYQRSVFLASGPSENLIEKSDPRLRSVPFETRRPSVLELQRTWQRLQSVQEHGSIGEFKAEREERRRKVAKKNRMLRRKLKSKKAGSFTESESDEGAAFKEQKARNLPAELAEKRYVKDDPALTGACPEKPDKEYEELDQQLRQSIYAAIRIDSAEKLEEIVNSVEHLNTRTALLKYLSTAKFAPDSSTFLHIAARRALLNVIKQLLSLGCDPSIRDDANKTAYGVSQNRAVRHVFSQFRAENSNMWNWNACEIPEIKAQTEEEIRRDAAKKKEKMLRKRIRKKEAKAEKKRETVEKTEREIFLSLSDREKRALAAERRLAKSLQKYDQIVQSDGNRCFQCGAVLPPLPFEYSDNRFCTLTCLQTHRRGTATQ</sequence>
<keyword evidence="19" id="KW-1185">Reference proteome</keyword>
<dbReference type="InterPro" id="IPR047139">
    <property type="entry name" value="ANKZ1/VMS1"/>
</dbReference>
<dbReference type="SUPFAM" id="SSF48403">
    <property type="entry name" value="Ankyrin repeat"/>
    <property type="match status" value="1"/>
</dbReference>
<organism evidence="18 19">
    <name type="scientific">Gnathostoma spinigerum</name>
    <dbReference type="NCBI Taxonomy" id="75299"/>
    <lineage>
        <taxon>Eukaryota</taxon>
        <taxon>Metazoa</taxon>
        <taxon>Ecdysozoa</taxon>
        <taxon>Nematoda</taxon>
        <taxon>Chromadorea</taxon>
        <taxon>Rhabditida</taxon>
        <taxon>Spirurina</taxon>
        <taxon>Gnathostomatomorpha</taxon>
        <taxon>Gnathostomatoidea</taxon>
        <taxon>Gnathostomatidae</taxon>
        <taxon>Gnathostoma</taxon>
    </lineage>
</organism>
<dbReference type="GO" id="GO:0005737">
    <property type="term" value="C:cytoplasm"/>
    <property type="evidence" value="ECO:0007669"/>
    <property type="project" value="UniProtKB-SubCell"/>
</dbReference>
<dbReference type="PANTHER" id="PTHR16036:SF2">
    <property type="entry name" value="TRNA ENDONUCLEASE ANKZF1"/>
    <property type="match status" value="1"/>
</dbReference>
<reference evidence="18 19" key="1">
    <citation type="submission" date="2024-08" db="EMBL/GenBank/DDBJ databases">
        <title>Gnathostoma spinigerum genome.</title>
        <authorList>
            <person name="Gonzalez-Bertolin B."/>
            <person name="Monzon S."/>
            <person name="Zaballos A."/>
            <person name="Jimenez P."/>
            <person name="Dekumyoy P."/>
            <person name="Varona S."/>
            <person name="Cuesta I."/>
            <person name="Sumanam S."/>
            <person name="Adisakwattana P."/>
            <person name="Gasser R.B."/>
            <person name="Hernandez-Gonzalez A."/>
            <person name="Young N.D."/>
            <person name="Perteguer M.J."/>
        </authorList>
    </citation>
    <scope>NUCLEOTIDE SEQUENCE [LARGE SCALE GENOMIC DNA]</scope>
    <source>
        <strain evidence="18">AL3</strain>
        <tissue evidence="18">Liver</tissue>
    </source>
</reference>
<evidence type="ECO:0000256" key="8">
    <source>
        <dbReference type="ARBA" id="ARBA00022771"/>
    </source>
</evidence>
<dbReference type="Gene3D" id="1.25.40.20">
    <property type="entry name" value="Ankyrin repeat-containing domain"/>
    <property type="match status" value="1"/>
</dbReference>
<dbReference type="InterPro" id="IPR036770">
    <property type="entry name" value="Ankyrin_rpt-contain_sf"/>
</dbReference>
<feature type="compositionally biased region" description="Basic residues" evidence="16">
    <location>
        <begin position="308"/>
        <end position="325"/>
    </location>
</feature>
<comment type="caution">
    <text evidence="18">The sequence shown here is derived from an EMBL/GenBank/DDBJ whole genome shotgun (WGS) entry which is preliminary data.</text>
</comment>
<proteinExistence type="inferred from homology"/>
<comment type="domain">
    <text evidence="14">The VLRF1 domain mediates binding to the 60S ribosomal subunit.</text>
</comment>
<evidence type="ECO:0000256" key="9">
    <source>
        <dbReference type="ARBA" id="ARBA00022801"/>
    </source>
</evidence>
<dbReference type="GO" id="GO:0008270">
    <property type="term" value="F:zinc ion binding"/>
    <property type="evidence" value="ECO:0007669"/>
    <property type="project" value="UniProtKB-KW"/>
</dbReference>
<keyword evidence="11 13" id="KW-0040">ANK repeat</keyword>
<evidence type="ECO:0000313" key="19">
    <source>
        <dbReference type="Proteomes" id="UP001608902"/>
    </source>
</evidence>
<dbReference type="PROSITE" id="PS50088">
    <property type="entry name" value="ANK_REPEAT"/>
    <property type="match status" value="1"/>
</dbReference>
<feature type="region of interest" description="Disordered" evidence="16">
    <location>
        <begin position="301"/>
        <end position="345"/>
    </location>
</feature>
<dbReference type="InterPro" id="IPR041175">
    <property type="entry name" value="VLRF1/Vms1"/>
</dbReference>
<evidence type="ECO:0000256" key="13">
    <source>
        <dbReference type="PROSITE-ProRule" id="PRU00023"/>
    </source>
</evidence>
<feature type="coiled-coil region" evidence="15">
    <location>
        <begin position="508"/>
        <end position="542"/>
    </location>
</feature>
<keyword evidence="12 15" id="KW-0175">Coiled coil</keyword>
<evidence type="ECO:0000256" key="4">
    <source>
        <dbReference type="ARBA" id="ARBA00022722"/>
    </source>
</evidence>
<dbReference type="PANTHER" id="PTHR16036">
    <property type="entry name" value="ANKYRIN REPEAT AND ZINC FINGER DOMAIN-CONTAINING PROTEIN 1"/>
    <property type="match status" value="1"/>
</dbReference>
<dbReference type="GO" id="GO:0016787">
    <property type="term" value="F:hydrolase activity"/>
    <property type="evidence" value="ECO:0007669"/>
    <property type="project" value="UniProtKB-KW"/>
</dbReference>
<evidence type="ECO:0000256" key="3">
    <source>
        <dbReference type="ARBA" id="ARBA00022490"/>
    </source>
</evidence>
<dbReference type="Pfam" id="PF18826">
    <property type="entry name" value="bVLRF1"/>
    <property type="match status" value="1"/>
</dbReference>
<comment type="subcellular location">
    <subcellularLocation>
        <location evidence="1">Cytoplasm</location>
    </subcellularLocation>
</comment>
<keyword evidence="8" id="KW-0863">Zinc-finger</keyword>
<dbReference type="InterPro" id="IPR041540">
    <property type="entry name" value="VATC"/>
</dbReference>
<evidence type="ECO:0000313" key="18">
    <source>
        <dbReference type="EMBL" id="MFH4973960.1"/>
    </source>
</evidence>
<evidence type="ECO:0000256" key="14">
    <source>
        <dbReference type="PROSITE-ProRule" id="PRU01389"/>
    </source>
</evidence>
<evidence type="ECO:0000256" key="5">
    <source>
        <dbReference type="ARBA" id="ARBA00022723"/>
    </source>
</evidence>
<comment type="similarity">
    <text evidence="2 14">Belongs to the ANKZF1/VMS1 family.</text>
</comment>
<dbReference type="EMBL" id="JBGFUD010000199">
    <property type="protein sequence ID" value="MFH4973960.1"/>
    <property type="molecule type" value="Genomic_DNA"/>
</dbReference>
<protein>
    <recommendedName>
        <fullName evidence="17">VLRF1 domain-containing protein</fullName>
    </recommendedName>
</protein>
<dbReference type="PROSITE" id="PS50297">
    <property type="entry name" value="ANK_REP_REGION"/>
    <property type="match status" value="1"/>
</dbReference>
<keyword evidence="9 14" id="KW-0378">Hydrolase</keyword>
<evidence type="ECO:0000256" key="6">
    <source>
        <dbReference type="ARBA" id="ARBA00022737"/>
    </source>
</evidence>